<dbReference type="InterPro" id="IPR003593">
    <property type="entry name" value="AAA+_ATPase"/>
</dbReference>
<dbReference type="STRING" id="983966.A0A1E4S326"/>
<dbReference type="InterPro" id="IPR051314">
    <property type="entry name" value="AAA_ATPase_RarA/MGS1/WRNIP1"/>
</dbReference>
<accession>A0A1E4S326</accession>
<dbReference type="InterPro" id="IPR008921">
    <property type="entry name" value="DNA_pol3_clamp-load_cplx_C"/>
</dbReference>
<dbReference type="SMART" id="SM00382">
    <property type="entry name" value="AAA"/>
    <property type="match status" value="1"/>
</dbReference>
<dbReference type="Gene3D" id="3.40.50.300">
    <property type="entry name" value="P-loop containing nucleotide triphosphate hydrolases"/>
    <property type="match status" value="1"/>
</dbReference>
<evidence type="ECO:0000259" key="5">
    <source>
        <dbReference type="SMART" id="SM00382"/>
    </source>
</evidence>
<dbReference type="SUPFAM" id="SSF52540">
    <property type="entry name" value="P-loop containing nucleoside triphosphate hydrolases"/>
    <property type="match status" value="1"/>
</dbReference>
<feature type="domain" description="AAA+ ATPase" evidence="5">
    <location>
        <begin position="134"/>
        <end position="279"/>
    </location>
</feature>
<dbReference type="EMBL" id="KV453929">
    <property type="protein sequence ID" value="ODV73822.1"/>
    <property type="molecule type" value="Genomic_DNA"/>
</dbReference>
<dbReference type="FunFam" id="3.40.50.300:FF:000137">
    <property type="entry name" value="Replication-associated recombination protein A"/>
    <property type="match status" value="1"/>
</dbReference>
<dbReference type="GO" id="GO:0006271">
    <property type="term" value="P:DNA strand elongation involved in DNA replication"/>
    <property type="evidence" value="ECO:0007669"/>
    <property type="project" value="UniProtKB-ARBA"/>
</dbReference>
<dbReference type="GO" id="GO:0005524">
    <property type="term" value="F:ATP binding"/>
    <property type="evidence" value="ECO:0007669"/>
    <property type="project" value="UniProtKB-KW"/>
</dbReference>
<dbReference type="GO" id="GO:0016887">
    <property type="term" value="F:ATP hydrolysis activity"/>
    <property type="evidence" value="ECO:0007669"/>
    <property type="project" value="InterPro"/>
</dbReference>
<dbReference type="RefSeq" id="XP_020070861.1">
    <property type="nucleotide sequence ID" value="XM_020216366.1"/>
</dbReference>
<dbReference type="GO" id="GO:0003677">
    <property type="term" value="F:DNA binding"/>
    <property type="evidence" value="ECO:0007669"/>
    <property type="project" value="InterPro"/>
</dbReference>
<evidence type="ECO:0000256" key="4">
    <source>
        <dbReference type="ARBA" id="ARBA00022840"/>
    </source>
</evidence>
<proteinExistence type="inferred from homology"/>
<name>A0A1E4S326_CYBJN</name>
<keyword evidence="2" id="KW-0235">DNA replication</keyword>
<dbReference type="Pfam" id="PF00004">
    <property type="entry name" value="AAA"/>
    <property type="match status" value="1"/>
</dbReference>
<dbReference type="Proteomes" id="UP000094389">
    <property type="component" value="Unassembled WGS sequence"/>
</dbReference>
<gene>
    <name evidence="6" type="ORF">CYBJADRAFT_172595</name>
</gene>
<comment type="similarity">
    <text evidence="1">Belongs to the AAA ATPase family. RarA/MGS1/WRNIP1 subfamily.</text>
</comment>
<keyword evidence="4" id="KW-0067">ATP-binding</keyword>
<evidence type="ECO:0000313" key="7">
    <source>
        <dbReference type="Proteomes" id="UP000094389"/>
    </source>
</evidence>
<dbReference type="Pfam" id="PF12002">
    <property type="entry name" value="MgsA_C"/>
    <property type="match status" value="1"/>
</dbReference>
<dbReference type="FunFam" id="1.20.272.10:FF:000001">
    <property type="entry name" value="Putative AAA family ATPase"/>
    <property type="match status" value="1"/>
</dbReference>
<reference evidence="6 7" key="1">
    <citation type="journal article" date="2016" name="Proc. Natl. Acad. Sci. U.S.A.">
        <title>Comparative genomics of biotechnologically important yeasts.</title>
        <authorList>
            <person name="Riley R."/>
            <person name="Haridas S."/>
            <person name="Wolfe K.H."/>
            <person name="Lopes M.R."/>
            <person name="Hittinger C.T."/>
            <person name="Goeker M."/>
            <person name="Salamov A.A."/>
            <person name="Wisecaver J.H."/>
            <person name="Long T.M."/>
            <person name="Calvey C.H."/>
            <person name="Aerts A.L."/>
            <person name="Barry K.W."/>
            <person name="Choi C."/>
            <person name="Clum A."/>
            <person name="Coughlan A.Y."/>
            <person name="Deshpande S."/>
            <person name="Douglass A.P."/>
            <person name="Hanson S.J."/>
            <person name="Klenk H.-P."/>
            <person name="LaButti K.M."/>
            <person name="Lapidus A."/>
            <person name="Lindquist E.A."/>
            <person name="Lipzen A.M."/>
            <person name="Meier-Kolthoff J.P."/>
            <person name="Ohm R.A."/>
            <person name="Otillar R.P."/>
            <person name="Pangilinan J.L."/>
            <person name="Peng Y."/>
            <person name="Rokas A."/>
            <person name="Rosa C.A."/>
            <person name="Scheuner C."/>
            <person name="Sibirny A.A."/>
            <person name="Slot J.C."/>
            <person name="Stielow J.B."/>
            <person name="Sun H."/>
            <person name="Kurtzman C.P."/>
            <person name="Blackwell M."/>
            <person name="Grigoriev I.V."/>
            <person name="Jeffries T.W."/>
        </authorList>
    </citation>
    <scope>NUCLEOTIDE SEQUENCE [LARGE SCALE GENOMIC DNA]</scope>
    <source>
        <strain evidence="7">ATCC 18201 / CBS 1600 / BCRC 20928 / JCM 3617 / NBRC 0987 / NRRL Y-1542</strain>
    </source>
</reference>
<keyword evidence="3" id="KW-0547">Nucleotide-binding</keyword>
<dbReference type="CDD" id="cd18139">
    <property type="entry name" value="HLD_clamp_RarA"/>
    <property type="match status" value="1"/>
</dbReference>
<dbReference type="Gene3D" id="1.10.3710.10">
    <property type="entry name" value="DNA polymerase III clamp loader subunits, C-terminal domain"/>
    <property type="match status" value="1"/>
</dbReference>
<dbReference type="GO" id="GO:0000731">
    <property type="term" value="P:DNA synthesis involved in DNA repair"/>
    <property type="evidence" value="ECO:0007669"/>
    <property type="project" value="TreeGrafter"/>
</dbReference>
<dbReference type="GO" id="GO:0017116">
    <property type="term" value="F:single-stranded DNA helicase activity"/>
    <property type="evidence" value="ECO:0007669"/>
    <property type="project" value="TreeGrafter"/>
</dbReference>
<dbReference type="InterPro" id="IPR003959">
    <property type="entry name" value="ATPase_AAA_core"/>
</dbReference>
<dbReference type="Gene3D" id="1.20.272.10">
    <property type="match status" value="1"/>
</dbReference>
<evidence type="ECO:0000256" key="2">
    <source>
        <dbReference type="ARBA" id="ARBA00022705"/>
    </source>
</evidence>
<protein>
    <submittedName>
        <fullName evidence="6">ATPase WRNIP1-like protein</fullName>
    </submittedName>
</protein>
<dbReference type="InterPro" id="IPR027417">
    <property type="entry name" value="P-loop_NTPase"/>
</dbReference>
<sequence length="516" mass="58066">MDISLINDHLDSCEKPKNGKQSNILVGLKRKHASSDGAVVIVDDEEVDNEQGDGKEDAKPSSVQVLKKVKVEDGKSVVKKPKIDEKELEIKRLRQQMNVPLSERLRPSTLDDYIGQKGLLGPHGLLRGFIERDCIPSMILWGPPGVGKTTIARIIARSTSQRFIEINATTSGIQELKKIFESTQKEYFLTKRRTIVFCDEIHRFNKSQQDYFLPFVEKGDVILIGATTENPSFKLNNALLSRCKVFTLTAMSTDDLYRIIHRGVLLLNKCRKFVFDKPLLNLSKDSIDYIADVSSGDSRIAITLLELLDSHFHAPQGIITKDMLKPLLAKSHMIYDKTGDFHYDTISAFHKSIRGSDPDAAMWYLGLMLEGGEDPLYIARRMIRIASEDIGVLDDSCLPFAIAAYEAVTKVGLPEADLALVHCAVKLARAPKSVEIYRGWNQCKRLVHERGSSLQIPLHLRNAPTKLMKELDYGKEYKYNPNFVDGNVKQEYLPESIRGVKFLTGKHMGDLVDPDL</sequence>
<organism evidence="6 7">
    <name type="scientific">Cyberlindnera jadinii (strain ATCC 18201 / CBS 1600 / BCRC 20928 / JCM 3617 / NBRC 0987 / NRRL Y-1542)</name>
    <name type="common">Torula yeast</name>
    <name type="synonym">Candida utilis</name>
    <dbReference type="NCBI Taxonomy" id="983966"/>
    <lineage>
        <taxon>Eukaryota</taxon>
        <taxon>Fungi</taxon>
        <taxon>Dikarya</taxon>
        <taxon>Ascomycota</taxon>
        <taxon>Saccharomycotina</taxon>
        <taxon>Saccharomycetes</taxon>
        <taxon>Phaffomycetales</taxon>
        <taxon>Phaffomycetaceae</taxon>
        <taxon>Cyberlindnera</taxon>
    </lineage>
</organism>
<dbReference type="GO" id="GO:0008047">
    <property type="term" value="F:enzyme activator activity"/>
    <property type="evidence" value="ECO:0007669"/>
    <property type="project" value="TreeGrafter"/>
</dbReference>
<dbReference type="CDD" id="cd00009">
    <property type="entry name" value="AAA"/>
    <property type="match status" value="1"/>
</dbReference>
<evidence type="ECO:0000256" key="1">
    <source>
        <dbReference type="ARBA" id="ARBA00008959"/>
    </source>
</evidence>
<dbReference type="PANTHER" id="PTHR13779:SF7">
    <property type="entry name" value="ATPASE WRNIP1"/>
    <property type="match status" value="1"/>
</dbReference>
<dbReference type="InterPro" id="IPR021886">
    <property type="entry name" value="MgsA_C"/>
</dbReference>
<dbReference type="AlphaFoldDB" id="A0A1E4S326"/>
<dbReference type="PANTHER" id="PTHR13779">
    <property type="entry name" value="WERNER HELICASE-INTERACTING PROTEIN 1 FAMILY MEMBER"/>
    <property type="match status" value="1"/>
</dbReference>
<dbReference type="SUPFAM" id="SSF48019">
    <property type="entry name" value="post-AAA+ oligomerization domain-like"/>
    <property type="match status" value="1"/>
</dbReference>
<dbReference type="InterPro" id="IPR032423">
    <property type="entry name" value="AAA_assoc_2"/>
</dbReference>
<dbReference type="OMA" id="RIILSQC"/>
<keyword evidence="7" id="KW-1185">Reference proteome</keyword>
<dbReference type="Pfam" id="PF16193">
    <property type="entry name" value="AAA_assoc_2"/>
    <property type="match status" value="1"/>
</dbReference>
<evidence type="ECO:0000256" key="3">
    <source>
        <dbReference type="ARBA" id="ARBA00022741"/>
    </source>
</evidence>
<dbReference type="OrthoDB" id="10265467at2759"/>
<dbReference type="GeneID" id="30990762"/>
<evidence type="ECO:0000313" key="6">
    <source>
        <dbReference type="EMBL" id="ODV73822.1"/>
    </source>
</evidence>
<dbReference type="GO" id="GO:0005634">
    <property type="term" value="C:nucleus"/>
    <property type="evidence" value="ECO:0007669"/>
    <property type="project" value="TreeGrafter"/>
</dbReference>